<dbReference type="Gene3D" id="3.30.2310.20">
    <property type="entry name" value="RelE-like"/>
    <property type="match status" value="1"/>
</dbReference>
<evidence type="ECO:0000313" key="4">
    <source>
        <dbReference type="EMBL" id="TDY02711.1"/>
    </source>
</evidence>
<gene>
    <name evidence="4" type="ORF">EDC23_1088</name>
</gene>
<sequence>MAYKLSRKAEEDTIAVFVAGIEQFGLLQAERYHDELEKCFQFLAENPKAARERYEITPPVRVHPFESHLIIYTVDEDDDVFIVRVRHGHEDWLSAGYKSSEF</sequence>
<evidence type="ECO:0000256" key="1">
    <source>
        <dbReference type="ARBA" id="ARBA00006226"/>
    </source>
</evidence>
<accession>A0A4R8IP72</accession>
<dbReference type="PANTHER" id="PTHR33755">
    <property type="entry name" value="TOXIN PARE1-RELATED"/>
    <property type="match status" value="1"/>
</dbReference>
<reference evidence="4 5" key="1">
    <citation type="submission" date="2019-03" db="EMBL/GenBank/DDBJ databases">
        <title>Genomic Encyclopedia of Type Strains, Phase IV (KMG-IV): sequencing the most valuable type-strain genomes for metagenomic binning, comparative biology and taxonomic classification.</title>
        <authorList>
            <person name="Goeker M."/>
        </authorList>
    </citation>
    <scope>NUCLEOTIDE SEQUENCE [LARGE SCALE GENOMIC DNA]</scope>
    <source>
        <strain evidence="4 5">DSM 16326</strain>
    </source>
</reference>
<dbReference type="PIRSF" id="PIRSF029218">
    <property type="entry name" value="ParE"/>
    <property type="match status" value="1"/>
</dbReference>
<comment type="similarity">
    <text evidence="1 3">Belongs to the RelE toxin family.</text>
</comment>
<name>A0A4R8IP72_9GAMM</name>
<dbReference type="Proteomes" id="UP000294914">
    <property type="component" value="Unassembled WGS sequence"/>
</dbReference>
<dbReference type="OrthoDB" id="516834at2"/>
<dbReference type="InterPro" id="IPR028344">
    <property type="entry name" value="ParE1/4"/>
</dbReference>
<keyword evidence="5" id="KW-1185">Reference proteome</keyword>
<dbReference type="PANTHER" id="PTHR33755:SF9">
    <property type="entry name" value="TOXIN PARE1"/>
    <property type="match status" value="1"/>
</dbReference>
<dbReference type="InterPro" id="IPR051803">
    <property type="entry name" value="TA_system_RelE-like_toxin"/>
</dbReference>
<keyword evidence="2" id="KW-1277">Toxin-antitoxin system</keyword>
<proteinExistence type="inferred from homology"/>
<evidence type="ECO:0000313" key="5">
    <source>
        <dbReference type="Proteomes" id="UP000294914"/>
    </source>
</evidence>
<dbReference type="AlphaFoldDB" id="A0A4R8IP72"/>
<evidence type="ECO:0000256" key="3">
    <source>
        <dbReference type="PIRNR" id="PIRNR029218"/>
    </source>
</evidence>
<dbReference type="EMBL" id="SOQX01000002">
    <property type="protein sequence ID" value="TDY02711.1"/>
    <property type="molecule type" value="Genomic_DNA"/>
</dbReference>
<dbReference type="InterPro" id="IPR007712">
    <property type="entry name" value="RelE/ParE_toxin"/>
</dbReference>
<protein>
    <recommendedName>
        <fullName evidence="3">Toxin</fullName>
    </recommendedName>
</protein>
<evidence type="ECO:0000256" key="2">
    <source>
        <dbReference type="ARBA" id="ARBA00022649"/>
    </source>
</evidence>
<comment type="caution">
    <text evidence="4">The sequence shown here is derived from an EMBL/GenBank/DDBJ whole genome shotgun (WGS) entry which is preliminary data.</text>
</comment>
<dbReference type="InterPro" id="IPR035093">
    <property type="entry name" value="RelE/ParE_toxin_dom_sf"/>
</dbReference>
<dbReference type="RefSeq" id="WP_134081905.1">
    <property type="nucleotide sequence ID" value="NZ_SOQX01000002.1"/>
</dbReference>
<dbReference type="Pfam" id="PF05016">
    <property type="entry name" value="ParE_toxin"/>
    <property type="match status" value="1"/>
</dbReference>
<organism evidence="4 5">
    <name type="scientific">Thiohalophilus thiocyanatoxydans</name>
    <dbReference type="NCBI Taxonomy" id="381308"/>
    <lineage>
        <taxon>Bacteria</taxon>
        <taxon>Pseudomonadati</taxon>
        <taxon>Pseudomonadota</taxon>
        <taxon>Gammaproteobacteria</taxon>
        <taxon>Thiohalomonadales</taxon>
        <taxon>Thiohalophilaceae</taxon>
        <taxon>Thiohalophilus</taxon>
    </lineage>
</organism>